<reference evidence="2" key="1">
    <citation type="journal article" date="2014" name="Int. J. Syst. Evol. Microbiol.">
        <title>Complete genome of a new Firmicutes species belonging to the dominant human colonic microbiota ('Ruminococcus bicirculans') reveals two chromosomes and a selective capacity to utilize plant glucans.</title>
        <authorList>
            <consortium name="NISC Comparative Sequencing Program"/>
            <person name="Wegmann U."/>
            <person name="Louis P."/>
            <person name="Goesmann A."/>
            <person name="Henrissat B."/>
            <person name="Duncan S.H."/>
            <person name="Flint H.J."/>
        </authorList>
    </citation>
    <scope>NUCLEOTIDE SEQUENCE</scope>
    <source>
        <strain evidence="2">CECT 8869</strain>
    </source>
</reference>
<organism evidence="2 3">
    <name type="scientific">Maribacter confluentis</name>
    <dbReference type="NCBI Taxonomy" id="1656093"/>
    <lineage>
        <taxon>Bacteria</taxon>
        <taxon>Pseudomonadati</taxon>
        <taxon>Bacteroidota</taxon>
        <taxon>Flavobacteriia</taxon>
        <taxon>Flavobacteriales</taxon>
        <taxon>Flavobacteriaceae</taxon>
        <taxon>Maribacter</taxon>
    </lineage>
</organism>
<keyword evidence="1" id="KW-0812">Transmembrane</keyword>
<sequence>MLNKLFKLLIIVLLVLGLGFGLLYYTYNKPLPQGVSGPEADALAYRMLDALHFEKYNNSQVLEWAFRDEHIYSWNKTKATVQIKWDSYNIDLDLISPSSSIAYKDDVRLSYEESQDLIEKAIGYFNNDSFWLVAPFKVFDAGTERYLVDLEDGSEGLLVTYKKGGDTPGDSYLWILEPSGKPKSFQMWVNVIPIGGLEASWNDWKETETGALLPTSHSIGPFTISMGTVNALP</sequence>
<evidence type="ECO:0000313" key="3">
    <source>
        <dbReference type="Proteomes" id="UP001168579"/>
    </source>
</evidence>
<feature type="transmembrane region" description="Helical" evidence="1">
    <location>
        <begin position="6"/>
        <end position="27"/>
    </location>
</feature>
<protein>
    <submittedName>
        <fullName evidence="2">Uncharacterized protein</fullName>
    </submittedName>
</protein>
<evidence type="ECO:0000256" key="1">
    <source>
        <dbReference type="SAM" id="Phobius"/>
    </source>
</evidence>
<dbReference type="Proteomes" id="UP001168579">
    <property type="component" value="Unassembled WGS sequence"/>
</dbReference>
<accession>A0ABT8RJF8</accession>
<name>A0ABT8RJF8_9FLAO</name>
<dbReference type="EMBL" id="JAUKUC010000001">
    <property type="protein sequence ID" value="MDO1511191.1"/>
    <property type="molecule type" value="Genomic_DNA"/>
</dbReference>
<evidence type="ECO:0000313" key="2">
    <source>
        <dbReference type="EMBL" id="MDO1511191.1"/>
    </source>
</evidence>
<keyword evidence="3" id="KW-1185">Reference proteome</keyword>
<reference evidence="2" key="2">
    <citation type="submission" date="2023-06" db="EMBL/GenBank/DDBJ databases">
        <authorList>
            <person name="Lucena T."/>
            <person name="Sun Q."/>
        </authorList>
    </citation>
    <scope>NUCLEOTIDE SEQUENCE</scope>
    <source>
        <strain evidence="2">CECT 8869</strain>
    </source>
</reference>
<keyword evidence="1" id="KW-0472">Membrane</keyword>
<keyword evidence="1" id="KW-1133">Transmembrane helix</keyword>
<gene>
    <name evidence="2" type="ORF">Q2T41_00755</name>
</gene>
<dbReference type="RefSeq" id="WP_304434278.1">
    <property type="nucleotide sequence ID" value="NZ_JAUKUC010000001.1"/>
</dbReference>
<proteinExistence type="predicted"/>
<comment type="caution">
    <text evidence="2">The sequence shown here is derived from an EMBL/GenBank/DDBJ whole genome shotgun (WGS) entry which is preliminary data.</text>
</comment>